<protein>
    <submittedName>
        <fullName evidence="2">Putative tick transposon</fullName>
    </submittedName>
</protein>
<dbReference type="GO" id="GO:0071897">
    <property type="term" value="P:DNA biosynthetic process"/>
    <property type="evidence" value="ECO:0007669"/>
    <property type="project" value="UniProtKB-ARBA"/>
</dbReference>
<dbReference type="SUPFAM" id="SSF56672">
    <property type="entry name" value="DNA/RNA polymerases"/>
    <property type="match status" value="1"/>
</dbReference>
<proteinExistence type="evidence at transcript level"/>
<dbReference type="PANTHER" id="PTHR21301">
    <property type="entry name" value="REVERSE TRANSCRIPTASE"/>
    <property type="match status" value="1"/>
</dbReference>
<dbReference type="InterPro" id="IPR000477">
    <property type="entry name" value="RT_dom"/>
</dbReference>
<sequence>FSVDIEDLYYAIPQGRLLMCIETCIDSFGIIAFQNASGMSQSGFLELLTVYLKSTFTTWDGHIYRQTKGVCIGSCIAPRLSDLYLAHQDNILQRRLDTSKVVKVFRYVDDFLIFLAPDGNDISSTV</sequence>
<dbReference type="PROSITE" id="PS50878">
    <property type="entry name" value="RT_POL"/>
    <property type="match status" value="1"/>
</dbReference>
<dbReference type="PANTHER" id="PTHR21301:SF10">
    <property type="entry name" value="REVERSE TRANSCRIPTASE DOMAIN-CONTAINING PROTEIN"/>
    <property type="match status" value="1"/>
</dbReference>
<evidence type="ECO:0000313" key="2">
    <source>
        <dbReference type="EMBL" id="JAP73358.1"/>
    </source>
</evidence>
<accession>A0A131Y4C7</accession>
<feature type="domain" description="Reverse transcriptase" evidence="1">
    <location>
        <begin position="1"/>
        <end position="126"/>
    </location>
</feature>
<organism evidence="2">
    <name type="scientific">Ixodes ricinus</name>
    <name type="common">Common tick</name>
    <name type="synonym">Acarus ricinus</name>
    <dbReference type="NCBI Taxonomy" id="34613"/>
    <lineage>
        <taxon>Eukaryota</taxon>
        <taxon>Metazoa</taxon>
        <taxon>Ecdysozoa</taxon>
        <taxon>Arthropoda</taxon>
        <taxon>Chelicerata</taxon>
        <taxon>Arachnida</taxon>
        <taxon>Acari</taxon>
        <taxon>Parasitiformes</taxon>
        <taxon>Ixodida</taxon>
        <taxon>Ixodoidea</taxon>
        <taxon>Ixodidae</taxon>
        <taxon>Ixodinae</taxon>
        <taxon>Ixodes</taxon>
    </lineage>
</organism>
<dbReference type="InterPro" id="IPR043502">
    <property type="entry name" value="DNA/RNA_pol_sf"/>
</dbReference>
<dbReference type="AlphaFoldDB" id="A0A131Y4C7"/>
<reference evidence="2" key="1">
    <citation type="submission" date="2016-02" db="EMBL/GenBank/DDBJ databases">
        <title>RNAseq analyses of the midgut from blood- or serum-fed Ixodes ricinus ticks.</title>
        <authorList>
            <person name="Perner J."/>
            <person name="Provaznik J."/>
            <person name="Schrenkova J."/>
            <person name="Urbanova V."/>
            <person name="Ribeiro J.M."/>
            <person name="Kopacek P."/>
        </authorList>
    </citation>
    <scope>NUCLEOTIDE SEQUENCE</scope>
    <source>
        <tissue evidence="2">Gut</tissue>
    </source>
</reference>
<name>A0A131Y4C7_IXORI</name>
<evidence type="ECO:0000259" key="1">
    <source>
        <dbReference type="PROSITE" id="PS50878"/>
    </source>
</evidence>
<feature type="non-terminal residue" evidence="2">
    <location>
        <position position="126"/>
    </location>
</feature>
<feature type="non-terminal residue" evidence="2">
    <location>
        <position position="1"/>
    </location>
</feature>
<dbReference type="EMBL" id="GEFM01002438">
    <property type="protein sequence ID" value="JAP73358.1"/>
    <property type="molecule type" value="mRNA"/>
</dbReference>